<dbReference type="SUPFAM" id="SSF54695">
    <property type="entry name" value="POZ domain"/>
    <property type="match status" value="1"/>
</dbReference>
<protein>
    <recommendedName>
        <fullName evidence="1">BTB domain-containing protein</fullName>
    </recommendedName>
</protein>
<dbReference type="STRING" id="149040.A0A132B551"/>
<dbReference type="Proteomes" id="UP000070700">
    <property type="component" value="Unassembled WGS sequence"/>
</dbReference>
<dbReference type="KEGG" id="psco:LY89DRAFT_631082"/>
<feature type="domain" description="BTB" evidence="1">
    <location>
        <begin position="52"/>
        <end position="120"/>
    </location>
</feature>
<reference evidence="2 3" key="1">
    <citation type="submission" date="2015-10" db="EMBL/GenBank/DDBJ databases">
        <title>Full genome of DAOMC 229536 Phialocephala scopiformis, a fungal endophyte of spruce producing the potent anti-insectan compound rugulosin.</title>
        <authorList>
            <consortium name="DOE Joint Genome Institute"/>
            <person name="Walker A.K."/>
            <person name="Frasz S.L."/>
            <person name="Seifert K.A."/>
            <person name="Miller J.D."/>
            <person name="Mondo S.J."/>
            <person name="Labutti K."/>
            <person name="Lipzen A."/>
            <person name="Dockter R."/>
            <person name="Kennedy M."/>
            <person name="Grigoriev I.V."/>
            <person name="Spatafora J.W."/>
        </authorList>
    </citation>
    <scope>NUCLEOTIDE SEQUENCE [LARGE SCALE GENOMIC DNA]</scope>
    <source>
        <strain evidence="2 3">CBS 120377</strain>
    </source>
</reference>
<organism evidence="2 3">
    <name type="scientific">Mollisia scopiformis</name>
    <name type="common">Conifer needle endophyte fungus</name>
    <name type="synonym">Phialocephala scopiformis</name>
    <dbReference type="NCBI Taxonomy" id="149040"/>
    <lineage>
        <taxon>Eukaryota</taxon>
        <taxon>Fungi</taxon>
        <taxon>Dikarya</taxon>
        <taxon>Ascomycota</taxon>
        <taxon>Pezizomycotina</taxon>
        <taxon>Leotiomycetes</taxon>
        <taxon>Helotiales</taxon>
        <taxon>Mollisiaceae</taxon>
        <taxon>Mollisia</taxon>
    </lineage>
</organism>
<dbReference type="PROSITE" id="PS50097">
    <property type="entry name" value="BTB"/>
    <property type="match status" value="1"/>
</dbReference>
<dbReference type="AlphaFoldDB" id="A0A132B551"/>
<dbReference type="OrthoDB" id="1022638at2759"/>
<accession>A0A132B551</accession>
<dbReference type="InterPro" id="IPR011333">
    <property type="entry name" value="SKP1/BTB/POZ_sf"/>
</dbReference>
<evidence type="ECO:0000259" key="1">
    <source>
        <dbReference type="PROSITE" id="PS50097"/>
    </source>
</evidence>
<evidence type="ECO:0000313" key="2">
    <source>
        <dbReference type="EMBL" id="KUJ07535.1"/>
    </source>
</evidence>
<dbReference type="InterPro" id="IPR000210">
    <property type="entry name" value="BTB/POZ_dom"/>
</dbReference>
<dbReference type="Gene3D" id="3.30.710.10">
    <property type="entry name" value="Potassium Channel Kv1.1, Chain A"/>
    <property type="match status" value="1"/>
</dbReference>
<sequence length="292" mass="32582">MSSSKKRKTGGDGVAGLSPTSILEPKAKIELSRPEKLEFHCSMPAKIAPFCPTILISVGSSKQIFTVPRDLLTLHSGYFKELFASPREDEDEKIALPLLSPMDFGNFVSWIYIGRTLSAATASATRFWVVGEFLSAPAFQNWCIDIYRNKLLLAANRSPHRDNVRLAYEKSGKGSKLRKFLAHCSARLGPLESHAEGSDQHTAWKVLFQEFPDLTYDIAAIAGKDWKGTMPWDDEHRALYVEDEIPLENQWESQILLARDKDAIKEAASTGCVCSIIELDHLERNKGKEAVS</sequence>
<evidence type="ECO:0000313" key="3">
    <source>
        <dbReference type="Proteomes" id="UP000070700"/>
    </source>
</evidence>
<dbReference type="InParanoid" id="A0A132B551"/>
<proteinExistence type="predicted"/>
<dbReference type="Pfam" id="PF00651">
    <property type="entry name" value="BTB"/>
    <property type="match status" value="1"/>
</dbReference>
<dbReference type="GeneID" id="28820991"/>
<keyword evidence="3" id="KW-1185">Reference proteome</keyword>
<gene>
    <name evidence="2" type="ORF">LY89DRAFT_631082</name>
</gene>
<name>A0A132B551_MOLSC</name>
<dbReference type="EMBL" id="KQ947439">
    <property type="protein sequence ID" value="KUJ07535.1"/>
    <property type="molecule type" value="Genomic_DNA"/>
</dbReference>
<dbReference type="RefSeq" id="XP_018061890.1">
    <property type="nucleotide sequence ID" value="XM_018211265.1"/>
</dbReference>